<proteinExistence type="predicted"/>
<sequence>MALVNQEPALFAMSMRDRMEDKANAHLSVIKKATILLNKLSMVSPSPPSRKPWTTIVVDDPAGDLIAVTRATAQWLILRSDPLSALAIEEENCVLKEHKIEGFVYVIENAFASREYGELPGAIAKEETRASPDHFHPERKHSWYLQRRPILLVRGDKSVIQSHATLYIPGVAASIQHGSKARLNRLLHYLLEFMVAVTSKHRTSRCGIVPI</sequence>
<reference evidence="1 2" key="1">
    <citation type="journal article" date="2011" name="Science">
        <title>The Selaginella genome identifies genetic changes associated with the evolution of vascular plants.</title>
        <authorList>
            <person name="Banks J.A."/>
            <person name="Nishiyama T."/>
            <person name="Hasebe M."/>
            <person name="Bowman J.L."/>
            <person name="Gribskov M."/>
            <person name="dePamphilis C."/>
            <person name="Albert V.A."/>
            <person name="Aono N."/>
            <person name="Aoyama T."/>
            <person name="Ambrose B.A."/>
            <person name="Ashton N.W."/>
            <person name="Axtell M.J."/>
            <person name="Barker E."/>
            <person name="Barker M.S."/>
            <person name="Bennetzen J.L."/>
            <person name="Bonawitz N.D."/>
            <person name="Chapple C."/>
            <person name="Cheng C."/>
            <person name="Correa L.G."/>
            <person name="Dacre M."/>
            <person name="DeBarry J."/>
            <person name="Dreyer I."/>
            <person name="Elias M."/>
            <person name="Engstrom E.M."/>
            <person name="Estelle M."/>
            <person name="Feng L."/>
            <person name="Finet C."/>
            <person name="Floyd S.K."/>
            <person name="Frommer W.B."/>
            <person name="Fujita T."/>
            <person name="Gramzow L."/>
            <person name="Gutensohn M."/>
            <person name="Harholt J."/>
            <person name="Hattori M."/>
            <person name="Heyl A."/>
            <person name="Hirai T."/>
            <person name="Hiwatashi Y."/>
            <person name="Ishikawa M."/>
            <person name="Iwata M."/>
            <person name="Karol K.G."/>
            <person name="Koehler B."/>
            <person name="Kolukisaoglu U."/>
            <person name="Kubo M."/>
            <person name="Kurata T."/>
            <person name="Lalonde S."/>
            <person name="Li K."/>
            <person name="Li Y."/>
            <person name="Litt A."/>
            <person name="Lyons E."/>
            <person name="Manning G."/>
            <person name="Maruyama T."/>
            <person name="Michael T.P."/>
            <person name="Mikami K."/>
            <person name="Miyazaki S."/>
            <person name="Morinaga S."/>
            <person name="Murata T."/>
            <person name="Mueller-Roeber B."/>
            <person name="Nelson D.R."/>
            <person name="Obara M."/>
            <person name="Oguri Y."/>
            <person name="Olmstead R.G."/>
            <person name="Onodera N."/>
            <person name="Petersen B.L."/>
            <person name="Pils B."/>
            <person name="Prigge M."/>
            <person name="Rensing S.A."/>
            <person name="Riano-Pachon D.M."/>
            <person name="Roberts A.W."/>
            <person name="Sato Y."/>
            <person name="Scheller H.V."/>
            <person name="Schulz B."/>
            <person name="Schulz C."/>
            <person name="Shakirov E.V."/>
            <person name="Shibagaki N."/>
            <person name="Shinohara N."/>
            <person name="Shippen D.E."/>
            <person name="Soerensen I."/>
            <person name="Sotooka R."/>
            <person name="Sugimoto N."/>
            <person name="Sugita M."/>
            <person name="Sumikawa N."/>
            <person name="Tanurdzic M."/>
            <person name="Theissen G."/>
            <person name="Ulvskov P."/>
            <person name="Wakazuki S."/>
            <person name="Weng J.K."/>
            <person name="Willats W.W."/>
            <person name="Wipf D."/>
            <person name="Wolf P.G."/>
            <person name="Yang L."/>
            <person name="Zimmer A.D."/>
            <person name="Zhu Q."/>
            <person name="Mitros T."/>
            <person name="Hellsten U."/>
            <person name="Loque D."/>
            <person name="Otillar R."/>
            <person name="Salamov A."/>
            <person name="Schmutz J."/>
            <person name="Shapiro H."/>
            <person name="Lindquist E."/>
            <person name="Lucas S."/>
            <person name="Rokhsar D."/>
            <person name="Grigoriev I.V."/>
        </authorList>
    </citation>
    <scope>NUCLEOTIDE SEQUENCE [LARGE SCALE GENOMIC DNA]</scope>
</reference>
<evidence type="ECO:0000313" key="1">
    <source>
        <dbReference type="EMBL" id="EFJ07811.1"/>
    </source>
</evidence>
<dbReference type="InParanoid" id="D8T6E4"/>
<evidence type="ECO:0000313" key="2">
    <source>
        <dbReference type="Proteomes" id="UP000001514"/>
    </source>
</evidence>
<dbReference type="HOGENOM" id="CLU_1306692_0_0_1"/>
<protein>
    <submittedName>
        <fullName evidence="1">Uncharacterized protein</fullName>
    </submittedName>
</protein>
<dbReference type="EMBL" id="GL377680">
    <property type="protein sequence ID" value="EFJ07811.1"/>
    <property type="molecule type" value="Genomic_DNA"/>
</dbReference>
<name>D8T6E4_SELML</name>
<accession>D8T6E4</accession>
<dbReference type="AlphaFoldDB" id="D8T6E4"/>
<organism evidence="2">
    <name type="scientific">Selaginella moellendorffii</name>
    <name type="common">Spikemoss</name>
    <dbReference type="NCBI Taxonomy" id="88036"/>
    <lineage>
        <taxon>Eukaryota</taxon>
        <taxon>Viridiplantae</taxon>
        <taxon>Streptophyta</taxon>
        <taxon>Embryophyta</taxon>
        <taxon>Tracheophyta</taxon>
        <taxon>Lycopodiopsida</taxon>
        <taxon>Selaginellales</taxon>
        <taxon>Selaginellaceae</taxon>
        <taxon>Selaginella</taxon>
    </lineage>
</organism>
<dbReference type="Proteomes" id="UP000001514">
    <property type="component" value="Unassembled WGS sequence"/>
</dbReference>
<gene>
    <name evidence="1" type="ORF">SELMODRAFT_429507</name>
</gene>
<dbReference type="Gramene" id="EFJ07811">
    <property type="protein sequence ID" value="EFJ07811"/>
    <property type="gene ID" value="SELMODRAFT_429507"/>
</dbReference>
<keyword evidence="2" id="KW-1185">Reference proteome</keyword>
<dbReference type="KEGG" id="smo:SELMODRAFT_429507"/>